<accession>A0ABU6MMP7</accession>
<protein>
    <submittedName>
        <fullName evidence="2">GNAT family N-acetyltransferase</fullName>
    </submittedName>
</protein>
<gene>
    <name evidence="2" type="ORF">P4T90_14880</name>
</gene>
<dbReference type="Pfam" id="PF00583">
    <property type="entry name" value="Acetyltransf_1"/>
    <property type="match status" value="1"/>
</dbReference>
<keyword evidence="3" id="KW-1185">Reference proteome</keyword>
<dbReference type="PANTHER" id="PTHR13355:SF11">
    <property type="entry name" value="GLUCOSAMINE 6-PHOSPHATE N-ACETYLTRANSFERASE"/>
    <property type="match status" value="1"/>
</dbReference>
<dbReference type="Proteomes" id="UP001341444">
    <property type="component" value="Unassembled WGS sequence"/>
</dbReference>
<dbReference type="SUPFAM" id="SSF55729">
    <property type="entry name" value="Acyl-CoA N-acyltransferases (Nat)"/>
    <property type="match status" value="1"/>
</dbReference>
<dbReference type="EMBL" id="JARMAB010000021">
    <property type="protein sequence ID" value="MED1204330.1"/>
    <property type="molecule type" value="Genomic_DNA"/>
</dbReference>
<comment type="caution">
    <text evidence="2">The sequence shown here is derived from an EMBL/GenBank/DDBJ whole genome shotgun (WGS) entry which is preliminary data.</text>
</comment>
<dbReference type="Gene3D" id="3.40.630.30">
    <property type="match status" value="1"/>
</dbReference>
<organism evidence="2 3">
    <name type="scientific">Heyndrickxia acidicola</name>
    <dbReference type="NCBI Taxonomy" id="209389"/>
    <lineage>
        <taxon>Bacteria</taxon>
        <taxon>Bacillati</taxon>
        <taxon>Bacillota</taxon>
        <taxon>Bacilli</taxon>
        <taxon>Bacillales</taxon>
        <taxon>Bacillaceae</taxon>
        <taxon>Heyndrickxia</taxon>
    </lineage>
</organism>
<dbReference type="PROSITE" id="PS51186">
    <property type="entry name" value="GNAT"/>
    <property type="match status" value="1"/>
</dbReference>
<evidence type="ECO:0000313" key="2">
    <source>
        <dbReference type="EMBL" id="MED1204330.1"/>
    </source>
</evidence>
<feature type="domain" description="N-acetyltransferase" evidence="1">
    <location>
        <begin position="2"/>
        <end position="144"/>
    </location>
</feature>
<dbReference type="InterPro" id="IPR039143">
    <property type="entry name" value="GNPNAT1-like"/>
</dbReference>
<dbReference type="RefSeq" id="WP_232317553.1">
    <property type="nucleotide sequence ID" value="NZ_JARMAB010000021.1"/>
</dbReference>
<dbReference type="PANTHER" id="PTHR13355">
    <property type="entry name" value="GLUCOSAMINE 6-PHOSPHATE N-ACETYLTRANSFERASE"/>
    <property type="match status" value="1"/>
</dbReference>
<proteinExistence type="predicted"/>
<dbReference type="InterPro" id="IPR016181">
    <property type="entry name" value="Acyl_CoA_acyltransferase"/>
</dbReference>
<sequence length="144" mass="17043">MDMIREAEAADKQQIYNLYKMLVPNSKKMNVLEEQIDFIRRDPKNFLFVYDENGEIFGTLTLNICLQALHGLRPYGVVENIIVHENHRNKKIGHKLLRYVEKYCKSIDCHRIMLLSNSMRLQAHQFFEREGYNGSVSKGFKKYL</sequence>
<name>A0ABU6MMP7_9BACI</name>
<reference evidence="2 3" key="1">
    <citation type="submission" date="2023-03" db="EMBL/GenBank/DDBJ databases">
        <title>Bacillus Genome Sequencing.</title>
        <authorList>
            <person name="Dunlap C."/>
        </authorList>
    </citation>
    <scope>NUCLEOTIDE SEQUENCE [LARGE SCALE GENOMIC DNA]</scope>
    <source>
        <strain evidence="2 3">B-23453</strain>
    </source>
</reference>
<dbReference type="InterPro" id="IPR000182">
    <property type="entry name" value="GNAT_dom"/>
</dbReference>
<dbReference type="CDD" id="cd04301">
    <property type="entry name" value="NAT_SF"/>
    <property type="match status" value="1"/>
</dbReference>
<evidence type="ECO:0000313" key="3">
    <source>
        <dbReference type="Proteomes" id="UP001341444"/>
    </source>
</evidence>
<evidence type="ECO:0000259" key="1">
    <source>
        <dbReference type="PROSITE" id="PS51186"/>
    </source>
</evidence>